<feature type="region of interest" description="Disordered" evidence="1">
    <location>
        <begin position="309"/>
        <end position="363"/>
    </location>
</feature>
<feature type="compositionally biased region" description="Polar residues" evidence="1">
    <location>
        <begin position="496"/>
        <end position="505"/>
    </location>
</feature>
<reference evidence="3" key="1">
    <citation type="journal article" date="2020" name="Stud. Mycol.">
        <title>101 Dothideomycetes genomes: a test case for predicting lifestyles and emergence of pathogens.</title>
        <authorList>
            <person name="Haridas S."/>
            <person name="Albert R."/>
            <person name="Binder M."/>
            <person name="Bloem J."/>
            <person name="Labutti K."/>
            <person name="Salamov A."/>
            <person name="Andreopoulos B."/>
            <person name="Baker S."/>
            <person name="Barry K."/>
            <person name="Bills G."/>
            <person name="Bluhm B."/>
            <person name="Cannon C."/>
            <person name="Castanera R."/>
            <person name="Culley D."/>
            <person name="Daum C."/>
            <person name="Ezra D."/>
            <person name="Gonzalez J."/>
            <person name="Henrissat B."/>
            <person name="Kuo A."/>
            <person name="Liang C."/>
            <person name="Lipzen A."/>
            <person name="Lutzoni F."/>
            <person name="Magnuson J."/>
            <person name="Mondo S."/>
            <person name="Nolan M."/>
            <person name="Ohm R."/>
            <person name="Pangilinan J."/>
            <person name="Park H.-J."/>
            <person name="Ramirez L."/>
            <person name="Alfaro M."/>
            <person name="Sun H."/>
            <person name="Tritt A."/>
            <person name="Yoshinaga Y."/>
            <person name="Zwiers L.-H."/>
            <person name="Turgeon B."/>
            <person name="Goodwin S."/>
            <person name="Spatafora J."/>
            <person name="Crous P."/>
            <person name="Grigoriev I."/>
        </authorList>
    </citation>
    <scope>NUCLEOTIDE SEQUENCE</scope>
    <source>
        <strain evidence="3">CBS 101060</strain>
    </source>
</reference>
<dbReference type="Pfam" id="PF24707">
    <property type="entry name" value="Swc3"/>
    <property type="match status" value="1"/>
</dbReference>
<evidence type="ECO:0000313" key="3">
    <source>
        <dbReference type="EMBL" id="KAF2840480.1"/>
    </source>
</evidence>
<name>A0A9P4VSI3_9PEZI</name>
<feature type="compositionally biased region" description="Basic and acidic residues" evidence="1">
    <location>
        <begin position="485"/>
        <end position="494"/>
    </location>
</feature>
<protein>
    <recommendedName>
        <fullName evidence="2">SWR1-complex protein 3 domain-containing protein</fullName>
    </recommendedName>
</protein>
<dbReference type="GO" id="GO:0140849">
    <property type="term" value="F:ATP-dependent H2AZ histone chaperone activity"/>
    <property type="evidence" value="ECO:0007669"/>
    <property type="project" value="InterPro"/>
</dbReference>
<feature type="compositionally biased region" description="Basic and acidic residues" evidence="1">
    <location>
        <begin position="1"/>
        <end position="20"/>
    </location>
</feature>
<feature type="compositionally biased region" description="Low complexity" evidence="1">
    <location>
        <begin position="238"/>
        <end position="250"/>
    </location>
</feature>
<dbReference type="InterPro" id="IPR057558">
    <property type="entry name" value="Swc3_dom"/>
</dbReference>
<feature type="region of interest" description="Disordered" evidence="1">
    <location>
        <begin position="1"/>
        <end position="45"/>
    </location>
</feature>
<keyword evidence="4" id="KW-1185">Reference proteome</keyword>
<dbReference type="OrthoDB" id="5338195at2759"/>
<feature type="compositionally biased region" description="Low complexity" evidence="1">
    <location>
        <begin position="192"/>
        <end position="214"/>
    </location>
</feature>
<feature type="compositionally biased region" description="Low complexity" evidence="1">
    <location>
        <begin position="321"/>
        <end position="339"/>
    </location>
</feature>
<dbReference type="PANTHER" id="PTHR28108:SF1">
    <property type="entry name" value="SWR1-COMPLEX PROTEIN 3"/>
    <property type="match status" value="1"/>
</dbReference>
<dbReference type="GO" id="GO:0000812">
    <property type="term" value="C:Swr1 complex"/>
    <property type="evidence" value="ECO:0007669"/>
    <property type="project" value="InterPro"/>
</dbReference>
<feature type="domain" description="SWR1-complex protein 3" evidence="2">
    <location>
        <begin position="60"/>
        <end position="171"/>
    </location>
</feature>
<dbReference type="EMBL" id="MU006093">
    <property type="protein sequence ID" value="KAF2840480.1"/>
    <property type="molecule type" value="Genomic_DNA"/>
</dbReference>
<organism evidence="3 4">
    <name type="scientific">Patellaria atrata CBS 101060</name>
    <dbReference type="NCBI Taxonomy" id="1346257"/>
    <lineage>
        <taxon>Eukaryota</taxon>
        <taxon>Fungi</taxon>
        <taxon>Dikarya</taxon>
        <taxon>Ascomycota</taxon>
        <taxon>Pezizomycotina</taxon>
        <taxon>Dothideomycetes</taxon>
        <taxon>Dothideomycetes incertae sedis</taxon>
        <taxon>Patellariales</taxon>
        <taxon>Patellariaceae</taxon>
        <taxon>Patellaria</taxon>
    </lineage>
</organism>
<evidence type="ECO:0000259" key="2">
    <source>
        <dbReference type="Pfam" id="PF24707"/>
    </source>
</evidence>
<evidence type="ECO:0000256" key="1">
    <source>
        <dbReference type="SAM" id="MobiDB-lite"/>
    </source>
</evidence>
<dbReference type="AlphaFoldDB" id="A0A9P4VSI3"/>
<feature type="region of interest" description="Disordered" evidence="1">
    <location>
        <begin position="482"/>
        <end position="538"/>
    </location>
</feature>
<feature type="region of interest" description="Disordered" evidence="1">
    <location>
        <begin position="177"/>
        <end position="256"/>
    </location>
</feature>
<comment type="caution">
    <text evidence="3">The sequence shown here is derived from an EMBL/GenBank/DDBJ whole genome shotgun (WGS) entry which is preliminary data.</text>
</comment>
<feature type="compositionally biased region" description="Basic residues" evidence="1">
    <location>
        <begin position="522"/>
        <end position="531"/>
    </location>
</feature>
<dbReference type="PANTHER" id="PTHR28108">
    <property type="entry name" value="SWR1-COMPLEX PROTEIN 3"/>
    <property type="match status" value="1"/>
</dbReference>
<accession>A0A9P4VSI3</accession>
<evidence type="ECO:0000313" key="4">
    <source>
        <dbReference type="Proteomes" id="UP000799429"/>
    </source>
</evidence>
<dbReference type="InterPro" id="IPR037651">
    <property type="entry name" value="Swc3"/>
</dbReference>
<proteinExistence type="predicted"/>
<dbReference type="Proteomes" id="UP000799429">
    <property type="component" value="Unassembled WGS sequence"/>
</dbReference>
<gene>
    <name evidence="3" type="ORF">M501DRAFT_931768</name>
</gene>
<sequence>MTGEKRRSSRSLRDRGEPPTKKRSTTPVKATLVKEKAKDLEPETPVPEPIVVKDVVPTLPTKVVEARPIPTVDEPQPVDLSPKDYQSFAQSRVLSSALERSRARWAVDGIFEKYVTKVPHRKKTFTPEQEEEWKTAKALEKELCGSMKKLGDCQLTIEPHVFSVTLYQKKPEDLKKSLSHHNARTTDGPVVQYSAPPYQSSYPYSQTPRSQQVPQQPPAGQPVSNGPTSIPASTPQHALAPAASTASANAPPAPDPVIHMLAQRATTDPELKYVMKIVAAGEATEKQLKYFQKHIEEFTAVLKSREAAASTAPPQVPPSPADTASPAPSARPVTYRPVQVPLPSPQPSLQTQPTPPPKPEPKPLFIEFVLNGDRFLFPRSSILEYLPDRTVLASFLVVLRGSKSASPHYDPETDYYQPVTVRFAAQDPGILGCLAQAVDPVEEVRRYMDGVMDGCRRAEYVCLAARLPLKGDGLEEEDAEAVGVKGKEKEKERTGTPVTGSNSATPIAGGTPVSVGQGEKREKRKYVRKTPLKVEQTV</sequence>
<feature type="compositionally biased region" description="Polar residues" evidence="1">
    <location>
        <begin position="224"/>
        <end position="236"/>
    </location>
</feature>
<feature type="compositionally biased region" description="Basic and acidic residues" evidence="1">
    <location>
        <begin position="32"/>
        <end position="41"/>
    </location>
</feature>